<dbReference type="PANTHER" id="PTHR11860:SF118">
    <property type="entry name" value="CMRF35-LIKE MOLECULE 3-RELATED"/>
    <property type="match status" value="1"/>
</dbReference>
<dbReference type="AlphaFoldDB" id="A0AAN8L0C6"/>
<dbReference type="InterPro" id="IPR036179">
    <property type="entry name" value="Ig-like_dom_sf"/>
</dbReference>
<feature type="non-terminal residue" evidence="5">
    <location>
        <position position="1"/>
    </location>
</feature>
<dbReference type="SMART" id="SM00409">
    <property type="entry name" value="IG"/>
    <property type="match status" value="1"/>
</dbReference>
<comment type="caution">
    <text evidence="5">The sequence shown here is derived from an EMBL/GenBank/DDBJ whole genome shotgun (WGS) entry which is preliminary data.</text>
</comment>
<evidence type="ECO:0000256" key="2">
    <source>
        <dbReference type="ARBA" id="ARBA00022692"/>
    </source>
</evidence>
<feature type="domain" description="Immunoglobulin" evidence="4">
    <location>
        <begin position="15"/>
        <end position="111"/>
    </location>
</feature>
<dbReference type="Gene3D" id="2.60.40.10">
    <property type="entry name" value="Immunoglobulins"/>
    <property type="match status" value="1"/>
</dbReference>
<proteinExistence type="predicted"/>
<evidence type="ECO:0000259" key="4">
    <source>
        <dbReference type="SMART" id="SM00409"/>
    </source>
</evidence>
<name>A0AAN8L0C6_9TELE</name>
<keyword evidence="2" id="KW-0812">Transmembrane</keyword>
<gene>
    <name evidence="5" type="ORF">J4Q44_G00291000</name>
</gene>
<organism evidence="5 6">
    <name type="scientific">Coregonus suidteri</name>
    <dbReference type="NCBI Taxonomy" id="861788"/>
    <lineage>
        <taxon>Eukaryota</taxon>
        <taxon>Metazoa</taxon>
        <taxon>Chordata</taxon>
        <taxon>Craniata</taxon>
        <taxon>Vertebrata</taxon>
        <taxon>Euteleostomi</taxon>
        <taxon>Actinopterygii</taxon>
        <taxon>Neopterygii</taxon>
        <taxon>Teleostei</taxon>
        <taxon>Protacanthopterygii</taxon>
        <taxon>Salmoniformes</taxon>
        <taxon>Salmonidae</taxon>
        <taxon>Coregoninae</taxon>
        <taxon>Coregonus</taxon>
    </lineage>
</organism>
<dbReference type="InterPro" id="IPR013783">
    <property type="entry name" value="Ig-like_fold"/>
</dbReference>
<dbReference type="GO" id="GO:0004888">
    <property type="term" value="F:transmembrane signaling receptor activity"/>
    <property type="evidence" value="ECO:0007669"/>
    <property type="project" value="TreeGrafter"/>
</dbReference>
<dbReference type="InterPro" id="IPR013106">
    <property type="entry name" value="Ig_V-set"/>
</dbReference>
<evidence type="ECO:0000256" key="3">
    <source>
        <dbReference type="ARBA" id="ARBA00023136"/>
    </source>
</evidence>
<keyword evidence="6" id="KW-1185">Reference proteome</keyword>
<protein>
    <recommendedName>
        <fullName evidence="4">Immunoglobulin domain-containing protein</fullName>
    </recommendedName>
</protein>
<keyword evidence="3" id="KW-0472">Membrane</keyword>
<evidence type="ECO:0000313" key="5">
    <source>
        <dbReference type="EMBL" id="KAK6301002.1"/>
    </source>
</evidence>
<dbReference type="PANTHER" id="PTHR11860">
    <property type="entry name" value="POLYMERIC-IMMUNOGLOBULIN RECEPTOR"/>
    <property type="match status" value="1"/>
</dbReference>
<dbReference type="Proteomes" id="UP001356427">
    <property type="component" value="Unassembled WGS sequence"/>
</dbReference>
<reference evidence="5 6" key="1">
    <citation type="submission" date="2021-04" db="EMBL/GenBank/DDBJ databases">
        <authorList>
            <person name="De Guttry C."/>
            <person name="Zahm M."/>
            <person name="Klopp C."/>
            <person name="Cabau C."/>
            <person name="Louis A."/>
            <person name="Berthelot C."/>
            <person name="Parey E."/>
            <person name="Roest Crollius H."/>
            <person name="Montfort J."/>
            <person name="Robinson-Rechavi M."/>
            <person name="Bucao C."/>
            <person name="Bouchez O."/>
            <person name="Gislard M."/>
            <person name="Lluch J."/>
            <person name="Milhes M."/>
            <person name="Lampietro C."/>
            <person name="Lopez Roques C."/>
            <person name="Donnadieu C."/>
            <person name="Braasch I."/>
            <person name="Desvignes T."/>
            <person name="Postlethwait J."/>
            <person name="Bobe J."/>
            <person name="Wedekind C."/>
            <person name="Guiguen Y."/>
        </authorList>
    </citation>
    <scope>NUCLEOTIDE SEQUENCE [LARGE SCALE GENOMIC DNA]</scope>
    <source>
        <strain evidence="5">Cs_M1</strain>
        <tissue evidence="5">Blood</tissue>
    </source>
</reference>
<dbReference type="InterPro" id="IPR003599">
    <property type="entry name" value="Ig_sub"/>
</dbReference>
<dbReference type="SUPFAM" id="SSF48726">
    <property type="entry name" value="Immunoglobulin"/>
    <property type="match status" value="1"/>
</dbReference>
<accession>A0AAN8L0C6</accession>
<dbReference type="GO" id="GO:0005886">
    <property type="term" value="C:plasma membrane"/>
    <property type="evidence" value="ECO:0007669"/>
    <property type="project" value="TreeGrafter"/>
</dbReference>
<evidence type="ECO:0000256" key="1">
    <source>
        <dbReference type="ARBA" id="ARBA00004370"/>
    </source>
</evidence>
<dbReference type="InterPro" id="IPR050671">
    <property type="entry name" value="CD300_family_receptors"/>
</dbReference>
<dbReference type="Pfam" id="PF07686">
    <property type="entry name" value="V-set"/>
    <property type="match status" value="1"/>
</dbReference>
<comment type="subcellular location">
    <subcellularLocation>
        <location evidence="1">Membrane</location>
    </subcellularLocation>
</comment>
<sequence length="133" mass="15533">KVELKVEEDDCCEKSVTETVYLGGEATISCNYPEGREYSTKYFCKEQDRFICNSMNSNNNKMYDNRTEKFYSVTISDLTEDDTGTYWCGVETGKRKESYIALITQVKLRVISEYKQDFYFFSMCTQNTHVTVL</sequence>
<evidence type="ECO:0000313" key="6">
    <source>
        <dbReference type="Proteomes" id="UP001356427"/>
    </source>
</evidence>
<dbReference type="EMBL" id="JAGTTL010000027">
    <property type="protein sequence ID" value="KAK6301002.1"/>
    <property type="molecule type" value="Genomic_DNA"/>
</dbReference>